<sequence>MRKTFTTYVKLQKLGGSAYKSIRMWFSKALFRQNIGRLPKVCCPQHTLTNDQPTTTTRRPNNRNGAFTKLPSPDNNECGVNAFNSSKRIVGGTPSERGQWPWMAAIGFKIRRRRANGKPEWMCGGALITKRYVLTAAHCVSPDTTGEYEPYTSSEFVFTKEHPQFVSDYDDSLCSTPRNEIGTCISIRQCRYLYDILNNERNNPRAVQYVKNSHCGLEGRLPKVCCPQHTLTNDQPTTTTRRPNNRNGAFTKLPSPDNNECGVNAFNSSKRIVGGTPSERGQWPWMAAIGFKIRRRRANGKPEWMCGGALITKRYVLTAAHCVSPDTTGEYEPYIVHVGSIDLEDTSSGVSIEIERPIIHEQYTSARKLNDIALFRLREDAPLSDLIQPICLPYDTNLRSELFERKTPFVAGWGSTVFRGPLSPKLRHVQISVVDNPKCRQIFSNYGATINENILCAGVLSGGKDSCGGDSGGPLMYPLDTKYYIIGVVSYGKKCAEVGFPGVYTRVTNYIQWIADNIS</sequence>
<dbReference type="Pfam" id="PF00089">
    <property type="entry name" value="Trypsin"/>
    <property type="match status" value="2"/>
</dbReference>
<feature type="region of interest" description="Disordered" evidence="11">
    <location>
        <begin position="46"/>
        <end position="75"/>
    </location>
</feature>
<evidence type="ECO:0000256" key="2">
    <source>
        <dbReference type="ARBA" id="ARBA00022729"/>
    </source>
</evidence>
<name>A0A1S4EMH0_DIACI</name>
<dbReference type="KEGG" id="dci:103520871"/>
<dbReference type="Proteomes" id="UP000079169">
    <property type="component" value="Unplaced"/>
</dbReference>
<dbReference type="RefSeq" id="XP_017303373.1">
    <property type="nucleotide sequence ID" value="XM_017447884.2"/>
</dbReference>
<dbReference type="InterPro" id="IPR009003">
    <property type="entry name" value="Peptidase_S1_PA"/>
</dbReference>
<evidence type="ECO:0000256" key="6">
    <source>
        <dbReference type="ARBA" id="ARBA00023157"/>
    </source>
</evidence>
<dbReference type="GO" id="GO:0006508">
    <property type="term" value="P:proteolysis"/>
    <property type="evidence" value="ECO:0007669"/>
    <property type="project" value="UniProtKB-KW"/>
</dbReference>
<dbReference type="FunFam" id="3.30.1640.30:FF:000001">
    <property type="entry name" value="Serine protease 7"/>
    <property type="match status" value="1"/>
</dbReference>
<dbReference type="OMA" id="TEPRYNP"/>
<evidence type="ECO:0000256" key="10">
    <source>
        <dbReference type="RuleBase" id="RU366078"/>
    </source>
</evidence>
<dbReference type="PANTHER" id="PTHR24252">
    <property type="entry name" value="ACROSIN-RELATED"/>
    <property type="match status" value="1"/>
</dbReference>
<dbReference type="Gene3D" id="3.30.1640.30">
    <property type="match status" value="1"/>
</dbReference>
<comment type="domain">
    <text evidence="10">The clip domain consists of 35-55 residues which are 'knitted' together usually by 3 conserved disulfide bonds forming a clip-like compact structure.</text>
</comment>
<evidence type="ECO:0000259" key="13">
    <source>
        <dbReference type="PROSITE" id="PS51888"/>
    </source>
</evidence>
<dbReference type="InterPro" id="IPR018114">
    <property type="entry name" value="TRYPSIN_HIS"/>
</dbReference>
<dbReference type="InterPro" id="IPR033116">
    <property type="entry name" value="TRYPSIN_SER"/>
</dbReference>
<evidence type="ECO:0000256" key="8">
    <source>
        <dbReference type="ARBA" id="ARBA00024195"/>
    </source>
</evidence>
<dbReference type="InterPro" id="IPR043504">
    <property type="entry name" value="Peptidase_S1_PA_chymotrypsin"/>
</dbReference>
<dbReference type="PROSITE" id="PS50240">
    <property type="entry name" value="TRYPSIN_DOM"/>
    <property type="match status" value="2"/>
</dbReference>
<keyword evidence="6" id="KW-1015">Disulfide bond</keyword>
<dbReference type="PROSITE" id="PS51888">
    <property type="entry name" value="CLIP"/>
    <property type="match status" value="1"/>
</dbReference>
<dbReference type="FunFam" id="2.40.10.10:FF:000006">
    <property type="entry name" value="Serine proteinase stubble"/>
    <property type="match status" value="1"/>
</dbReference>
<comment type="similarity">
    <text evidence="8 10">Belongs to the peptidase S1 family. CLIP subfamily.</text>
</comment>
<evidence type="ECO:0000256" key="11">
    <source>
        <dbReference type="SAM" id="MobiDB-lite"/>
    </source>
</evidence>
<feature type="region of interest" description="Disordered" evidence="11">
    <location>
        <begin position="232"/>
        <end position="254"/>
    </location>
</feature>
<dbReference type="InterPro" id="IPR038565">
    <property type="entry name" value="CLIP_sf"/>
</dbReference>
<keyword evidence="5" id="KW-0865">Zymogen</keyword>
<dbReference type="InterPro" id="IPR022700">
    <property type="entry name" value="CLIP"/>
</dbReference>
<feature type="compositionally biased region" description="Low complexity" evidence="11">
    <location>
        <begin position="236"/>
        <end position="247"/>
    </location>
</feature>
<evidence type="ECO:0000313" key="15">
    <source>
        <dbReference type="RefSeq" id="XP_017303373.1"/>
    </source>
</evidence>
<evidence type="ECO:0000256" key="3">
    <source>
        <dbReference type="ARBA" id="ARBA00022801"/>
    </source>
</evidence>
<evidence type="ECO:0000256" key="4">
    <source>
        <dbReference type="ARBA" id="ARBA00022825"/>
    </source>
</evidence>
<accession>A0A1S4EMH0</accession>
<keyword evidence="14" id="KW-1185">Reference proteome</keyword>
<dbReference type="CDD" id="cd00190">
    <property type="entry name" value="Tryp_SPc"/>
    <property type="match status" value="1"/>
</dbReference>
<dbReference type="STRING" id="121845.A0A1S4EMH0"/>
<keyword evidence="2" id="KW-0732">Signal</keyword>
<dbReference type="SMART" id="SM00680">
    <property type="entry name" value="CLIP"/>
    <property type="match status" value="1"/>
</dbReference>
<dbReference type="SUPFAM" id="SSF50494">
    <property type="entry name" value="Trypsin-like serine proteases"/>
    <property type="match status" value="2"/>
</dbReference>
<evidence type="ECO:0000256" key="1">
    <source>
        <dbReference type="ARBA" id="ARBA00022670"/>
    </source>
</evidence>
<organism evidence="14 15">
    <name type="scientific">Diaphorina citri</name>
    <name type="common">Asian citrus psyllid</name>
    <dbReference type="NCBI Taxonomy" id="121845"/>
    <lineage>
        <taxon>Eukaryota</taxon>
        <taxon>Metazoa</taxon>
        <taxon>Ecdysozoa</taxon>
        <taxon>Arthropoda</taxon>
        <taxon>Hexapoda</taxon>
        <taxon>Insecta</taxon>
        <taxon>Pterygota</taxon>
        <taxon>Neoptera</taxon>
        <taxon>Paraneoptera</taxon>
        <taxon>Hemiptera</taxon>
        <taxon>Sternorrhyncha</taxon>
        <taxon>Psylloidea</taxon>
        <taxon>Psyllidae</taxon>
        <taxon>Diaphorininae</taxon>
        <taxon>Diaphorina</taxon>
    </lineage>
</organism>
<keyword evidence="4 9" id="KW-0720">Serine protease</keyword>
<dbReference type="GO" id="GO:0004252">
    <property type="term" value="F:serine-type endopeptidase activity"/>
    <property type="evidence" value="ECO:0007669"/>
    <property type="project" value="UniProtKB-UniRule"/>
</dbReference>
<keyword evidence="1 9" id="KW-0645">Protease</keyword>
<evidence type="ECO:0000256" key="5">
    <source>
        <dbReference type="ARBA" id="ARBA00023145"/>
    </source>
</evidence>
<keyword evidence="7" id="KW-0325">Glycoprotein</keyword>
<evidence type="ECO:0000313" key="14">
    <source>
        <dbReference type="Proteomes" id="UP000079169"/>
    </source>
</evidence>
<comment type="subcellular location">
    <subcellularLocation>
        <location evidence="10">Secreted</location>
    </subcellularLocation>
</comment>
<reference evidence="15" key="1">
    <citation type="submission" date="2025-08" db="UniProtKB">
        <authorList>
            <consortium name="RefSeq"/>
        </authorList>
    </citation>
    <scope>IDENTIFICATION</scope>
</reference>
<dbReference type="Gene3D" id="2.40.10.10">
    <property type="entry name" value="Trypsin-like serine proteases"/>
    <property type="match status" value="2"/>
</dbReference>
<keyword evidence="10" id="KW-0964">Secreted</keyword>
<dbReference type="PRINTS" id="PR00722">
    <property type="entry name" value="CHYMOTRYPSIN"/>
</dbReference>
<evidence type="ECO:0000259" key="12">
    <source>
        <dbReference type="PROSITE" id="PS50240"/>
    </source>
</evidence>
<feature type="compositionally biased region" description="Low complexity" evidence="11">
    <location>
        <begin position="53"/>
        <end position="64"/>
    </location>
</feature>
<dbReference type="PANTHER" id="PTHR24252:SF7">
    <property type="entry name" value="HYALIN"/>
    <property type="match status" value="1"/>
</dbReference>
<dbReference type="AlphaFoldDB" id="A0A1S4EMH0"/>
<dbReference type="InterPro" id="IPR001254">
    <property type="entry name" value="Trypsin_dom"/>
</dbReference>
<gene>
    <name evidence="15" type="primary">LOC103520871</name>
</gene>
<dbReference type="SMART" id="SM00020">
    <property type="entry name" value="Tryp_SPc"/>
    <property type="match status" value="1"/>
</dbReference>
<evidence type="ECO:0000256" key="9">
    <source>
        <dbReference type="RuleBase" id="RU363034"/>
    </source>
</evidence>
<dbReference type="EC" id="3.4.21.-" evidence="9"/>
<evidence type="ECO:0000256" key="7">
    <source>
        <dbReference type="ARBA" id="ARBA00023180"/>
    </source>
</evidence>
<feature type="domain" description="Clip" evidence="13">
    <location>
        <begin position="173"/>
        <end position="226"/>
    </location>
</feature>
<proteinExistence type="inferred from homology"/>
<feature type="domain" description="Peptidase S1" evidence="12">
    <location>
        <begin position="272"/>
        <end position="519"/>
    </location>
</feature>
<dbReference type="Pfam" id="PF12032">
    <property type="entry name" value="CLIP"/>
    <property type="match status" value="1"/>
</dbReference>
<dbReference type="PROSITE" id="PS00135">
    <property type="entry name" value="TRYPSIN_SER"/>
    <property type="match status" value="1"/>
</dbReference>
<dbReference type="GO" id="GO:0005576">
    <property type="term" value="C:extracellular region"/>
    <property type="evidence" value="ECO:0007669"/>
    <property type="project" value="UniProtKB-SubCell"/>
</dbReference>
<keyword evidence="3 9" id="KW-0378">Hydrolase</keyword>
<protein>
    <recommendedName>
        <fullName evidence="10">CLIP domain-containing serine protease</fullName>
        <ecNumber evidence="9">3.4.21.-</ecNumber>
    </recommendedName>
</protein>
<feature type="domain" description="Peptidase S1" evidence="12">
    <location>
        <begin position="89"/>
        <end position="270"/>
    </location>
</feature>
<dbReference type="PaxDb" id="121845-A0A1S4EMH0"/>
<dbReference type="PROSITE" id="PS00134">
    <property type="entry name" value="TRYPSIN_HIS"/>
    <property type="match status" value="1"/>
</dbReference>
<dbReference type="GeneID" id="103520871"/>
<dbReference type="InterPro" id="IPR001314">
    <property type="entry name" value="Peptidase_S1A"/>
</dbReference>